<dbReference type="GO" id="GO:0005886">
    <property type="term" value="C:plasma membrane"/>
    <property type="evidence" value="ECO:0007669"/>
    <property type="project" value="UniProtKB-SubCell"/>
</dbReference>
<dbReference type="OMA" id="INANDPM"/>
<feature type="transmembrane region" description="Helical" evidence="6">
    <location>
        <begin position="116"/>
        <end position="142"/>
    </location>
</feature>
<sequence length="215" mass="23626">MSFLPEWSIVVQFALASLILALIPGPDMMLSVGRTITQSKKAGIMCALGSATGFAIQVTAVALGLSALIFAAPHTFILLKIAGAFYLLWFSFQALRRNPTFSFEQTSSKSQSAKRNYLAGIGINLLNPKVILFNATFLPQFINADDPMATQKLLFLGLSYIPISFPITISIVFTAHKLAKILKKNPLYIRFLDWLIAGTFTIFALHLLIVTKIDL</sequence>
<proteinExistence type="predicted"/>
<evidence type="ECO:0000256" key="1">
    <source>
        <dbReference type="ARBA" id="ARBA00004651"/>
    </source>
</evidence>
<dbReference type="GO" id="GO:0015171">
    <property type="term" value="F:amino acid transmembrane transporter activity"/>
    <property type="evidence" value="ECO:0007669"/>
    <property type="project" value="TreeGrafter"/>
</dbReference>
<dbReference type="EMBL" id="UFTD01000001">
    <property type="protein sequence ID" value="SSZ39744.1"/>
    <property type="molecule type" value="Genomic_DNA"/>
</dbReference>
<dbReference type="InterPro" id="IPR001123">
    <property type="entry name" value="LeuE-type"/>
</dbReference>
<feature type="transmembrane region" description="Helical" evidence="6">
    <location>
        <begin position="6"/>
        <end position="23"/>
    </location>
</feature>
<dbReference type="PANTHER" id="PTHR30086">
    <property type="entry name" value="ARGININE EXPORTER PROTEIN ARGO"/>
    <property type="match status" value="1"/>
</dbReference>
<dbReference type="Proteomes" id="UP000253846">
    <property type="component" value="Unassembled WGS sequence"/>
</dbReference>
<evidence type="ECO:0000313" key="7">
    <source>
        <dbReference type="EMBL" id="SSZ39744.1"/>
    </source>
</evidence>
<keyword evidence="2" id="KW-1003">Cell membrane</keyword>
<feature type="transmembrane region" description="Helical" evidence="6">
    <location>
        <begin position="44"/>
        <end position="70"/>
    </location>
</feature>
<dbReference type="AlphaFoldDB" id="A0A336NC66"/>
<evidence type="ECO:0000256" key="5">
    <source>
        <dbReference type="ARBA" id="ARBA00023136"/>
    </source>
</evidence>
<keyword evidence="3 6" id="KW-0812">Transmembrane</keyword>
<dbReference type="PIRSF" id="PIRSF006324">
    <property type="entry name" value="LeuE"/>
    <property type="match status" value="1"/>
</dbReference>
<organism evidence="7 8">
    <name type="scientific">Bartonella grahamii</name>
    <dbReference type="NCBI Taxonomy" id="33045"/>
    <lineage>
        <taxon>Bacteria</taxon>
        <taxon>Pseudomonadati</taxon>
        <taxon>Pseudomonadota</taxon>
        <taxon>Alphaproteobacteria</taxon>
        <taxon>Hyphomicrobiales</taxon>
        <taxon>Bartonellaceae</taxon>
        <taxon>Bartonella</taxon>
    </lineage>
</organism>
<dbReference type="RefSeq" id="WP_012754452.1">
    <property type="nucleotide sequence ID" value="NZ_CACVBG010000001.1"/>
</dbReference>
<protein>
    <submittedName>
        <fullName evidence="7">Homoserine/homoserine lactone efflux protein</fullName>
    </submittedName>
</protein>
<evidence type="ECO:0000256" key="4">
    <source>
        <dbReference type="ARBA" id="ARBA00022989"/>
    </source>
</evidence>
<evidence type="ECO:0000256" key="6">
    <source>
        <dbReference type="SAM" id="Phobius"/>
    </source>
</evidence>
<feature type="transmembrane region" description="Helical" evidence="6">
    <location>
        <begin position="187"/>
        <end position="209"/>
    </location>
</feature>
<dbReference type="Pfam" id="PF01810">
    <property type="entry name" value="LysE"/>
    <property type="match status" value="1"/>
</dbReference>
<dbReference type="PANTHER" id="PTHR30086:SF20">
    <property type="entry name" value="ARGININE EXPORTER PROTEIN ARGO-RELATED"/>
    <property type="match status" value="1"/>
</dbReference>
<comment type="subcellular location">
    <subcellularLocation>
        <location evidence="1">Cell membrane</location>
        <topology evidence="1">Multi-pass membrane protein</topology>
    </subcellularLocation>
</comment>
<evidence type="ECO:0000256" key="2">
    <source>
        <dbReference type="ARBA" id="ARBA00022475"/>
    </source>
</evidence>
<evidence type="ECO:0000313" key="8">
    <source>
        <dbReference type="Proteomes" id="UP000253846"/>
    </source>
</evidence>
<feature type="transmembrane region" description="Helical" evidence="6">
    <location>
        <begin position="76"/>
        <end position="95"/>
    </location>
</feature>
<name>A0A336NC66_BARGR</name>
<reference evidence="7 8" key="1">
    <citation type="submission" date="2018-06" db="EMBL/GenBank/DDBJ databases">
        <authorList>
            <consortium name="Pathogen Informatics"/>
            <person name="Doyle S."/>
        </authorList>
    </citation>
    <scope>NUCLEOTIDE SEQUENCE [LARGE SCALE GENOMIC DNA]</scope>
    <source>
        <strain evidence="7 8">NCTC12860</strain>
    </source>
</reference>
<keyword evidence="5 6" id="KW-0472">Membrane</keyword>
<keyword evidence="4 6" id="KW-1133">Transmembrane helix</keyword>
<evidence type="ECO:0000256" key="3">
    <source>
        <dbReference type="ARBA" id="ARBA00022692"/>
    </source>
</evidence>
<feature type="transmembrane region" description="Helical" evidence="6">
    <location>
        <begin position="154"/>
        <end position="175"/>
    </location>
</feature>
<accession>A0A336NC66</accession>
<gene>
    <name evidence="7" type="primary">rhtB</name>
    <name evidence="7" type="ORF">NCTC12860_00961</name>
</gene>